<dbReference type="InterPro" id="IPR011006">
    <property type="entry name" value="CheY-like_superfamily"/>
</dbReference>
<evidence type="ECO:0000256" key="3">
    <source>
        <dbReference type="ARBA" id="ARBA00023015"/>
    </source>
</evidence>
<accession>A0A848DN34</accession>
<dbReference type="SUPFAM" id="SSF52172">
    <property type="entry name" value="CheY-like"/>
    <property type="match status" value="1"/>
</dbReference>
<protein>
    <submittedName>
        <fullName evidence="8">GAF and ANTAR domain-containing protein</fullName>
    </submittedName>
</protein>
<keyword evidence="4" id="KW-0804">Transcription</keyword>
<evidence type="ECO:0000313" key="9">
    <source>
        <dbReference type="Proteomes" id="UP000586918"/>
    </source>
</evidence>
<evidence type="ECO:0000256" key="1">
    <source>
        <dbReference type="ARBA" id="ARBA00022679"/>
    </source>
</evidence>
<dbReference type="Pfam" id="PF13185">
    <property type="entry name" value="GAF_2"/>
    <property type="match status" value="1"/>
</dbReference>
<feature type="compositionally biased region" description="Basic residues" evidence="5">
    <location>
        <begin position="267"/>
        <end position="276"/>
    </location>
</feature>
<reference evidence="8 9" key="1">
    <citation type="submission" date="2020-04" db="EMBL/GenBank/DDBJ databases">
        <authorList>
            <person name="Klaysubun C."/>
            <person name="Duangmal K."/>
            <person name="Lipun K."/>
        </authorList>
    </citation>
    <scope>NUCLEOTIDE SEQUENCE [LARGE SCALE GENOMIC DNA]</scope>
    <source>
        <strain evidence="8 9">DSM 45300</strain>
    </source>
</reference>
<evidence type="ECO:0000256" key="6">
    <source>
        <dbReference type="SAM" id="Phobius"/>
    </source>
</evidence>
<dbReference type="InterPro" id="IPR003018">
    <property type="entry name" value="GAF"/>
</dbReference>
<keyword evidence="3" id="KW-0805">Transcription regulation</keyword>
<keyword evidence="6" id="KW-0472">Membrane</keyword>
<keyword evidence="6" id="KW-0812">Transmembrane</keyword>
<evidence type="ECO:0000256" key="4">
    <source>
        <dbReference type="ARBA" id="ARBA00023163"/>
    </source>
</evidence>
<keyword evidence="1" id="KW-0808">Transferase</keyword>
<feature type="compositionally biased region" description="Basic and acidic residues" evidence="5">
    <location>
        <begin position="239"/>
        <end position="260"/>
    </location>
</feature>
<dbReference type="InterPro" id="IPR036388">
    <property type="entry name" value="WH-like_DNA-bd_sf"/>
</dbReference>
<dbReference type="PROSITE" id="PS50921">
    <property type="entry name" value="ANTAR"/>
    <property type="match status" value="1"/>
</dbReference>
<dbReference type="AlphaFoldDB" id="A0A848DN34"/>
<evidence type="ECO:0000256" key="5">
    <source>
        <dbReference type="SAM" id="MobiDB-lite"/>
    </source>
</evidence>
<evidence type="ECO:0000259" key="7">
    <source>
        <dbReference type="PROSITE" id="PS50921"/>
    </source>
</evidence>
<keyword evidence="2" id="KW-0418">Kinase</keyword>
<dbReference type="GO" id="GO:0003723">
    <property type="term" value="F:RNA binding"/>
    <property type="evidence" value="ECO:0007669"/>
    <property type="project" value="InterPro"/>
</dbReference>
<feature type="region of interest" description="Disordered" evidence="5">
    <location>
        <begin position="230"/>
        <end position="276"/>
    </location>
</feature>
<dbReference type="Pfam" id="PF03861">
    <property type="entry name" value="ANTAR"/>
    <property type="match status" value="1"/>
</dbReference>
<dbReference type="EMBL" id="JAAXKZ010000086">
    <property type="protein sequence ID" value="NMH93896.1"/>
    <property type="molecule type" value="Genomic_DNA"/>
</dbReference>
<dbReference type="Proteomes" id="UP000586918">
    <property type="component" value="Unassembled WGS sequence"/>
</dbReference>
<dbReference type="Gene3D" id="3.30.450.40">
    <property type="match status" value="1"/>
</dbReference>
<dbReference type="InterPro" id="IPR029016">
    <property type="entry name" value="GAF-like_dom_sf"/>
</dbReference>
<dbReference type="SMART" id="SM01012">
    <property type="entry name" value="ANTAR"/>
    <property type="match status" value="1"/>
</dbReference>
<feature type="transmembrane region" description="Helical" evidence="6">
    <location>
        <begin position="27"/>
        <end position="50"/>
    </location>
</feature>
<evidence type="ECO:0000313" key="8">
    <source>
        <dbReference type="EMBL" id="NMH93896.1"/>
    </source>
</evidence>
<dbReference type="RefSeq" id="WP_169414589.1">
    <property type="nucleotide sequence ID" value="NZ_JAAXKZ010000086.1"/>
</dbReference>
<keyword evidence="9" id="KW-1185">Reference proteome</keyword>
<organism evidence="8 9">
    <name type="scientific">Pseudonocardia bannensis</name>
    <dbReference type="NCBI Taxonomy" id="630973"/>
    <lineage>
        <taxon>Bacteria</taxon>
        <taxon>Bacillati</taxon>
        <taxon>Actinomycetota</taxon>
        <taxon>Actinomycetes</taxon>
        <taxon>Pseudonocardiales</taxon>
        <taxon>Pseudonocardiaceae</taxon>
        <taxon>Pseudonocardia</taxon>
    </lineage>
</organism>
<name>A0A848DN34_9PSEU</name>
<evidence type="ECO:0000256" key="2">
    <source>
        <dbReference type="ARBA" id="ARBA00022777"/>
    </source>
</evidence>
<dbReference type="GO" id="GO:0016301">
    <property type="term" value="F:kinase activity"/>
    <property type="evidence" value="ECO:0007669"/>
    <property type="project" value="UniProtKB-KW"/>
</dbReference>
<keyword evidence="6" id="KW-1133">Transmembrane helix</keyword>
<comment type="caution">
    <text evidence="8">The sequence shown here is derived from an EMBL/GenBank/DDBJ whole genome shotgun (WGS) entry which is preliminary data.</text>
</comment>
<sequence length="276" mass="28381">MFSPDSALIGLALQVGRTPAANLDVGAMLAGVCTALPVALGVAGAVIVVVEPPDPMSNGVFASDAVAGRLGEMQHGSGQGPLPSAIRSGRVMVTADLARMGPSELAAAAVDTGLVSSVAVPLLIDGRPAGGMQLLGTGYQPVSGSHAEMVRPLIDMLAARLLDSRAFRQLSGAAARSTAQLEASTPIEQATGMLAERYRTDVEEAARFLHSQARNARVAVAEMAASVVAGTDRPAALPEPRRDGRPPARPDERAPGRGDEPPSAPSRARHRRLDTV</sequence>
<dbReference type="SUPFAM" id="SSF55781">
    <property type="entry name" value="GAF domain-like"/>
    <property type="match status" value="1"/>
</dbReference>
<dbReference type="InterPro" id="IPR005561">
    <property type="entry name" value="ANTAR"/>
</dbReference>
<dbReference type="Gene3D" id="1.10.10.10">
    <property type="entry name" value="Winged helix-like DNA-binding domain superfamily/Winged helix DNA-binding domain"/>
    <property type="match status" value="1"/>
</dbReference>
<feature type="domain" description="ANTAR" evidence="7">
    <location>
        <begin position="167"/>
        <end position="228"/>
    </location>
</feature>
<proteinExistence type="predicted"/>
<gene>
    <name evidence="8" type="ORF">HF519_20425</name>
</gene>